<dbReference type="GO" id="GO:0005524">
    <property type="term" value="F:ATP binding"/>
    <property type="evidence" value="ECO:0007669"/>
    <property type="project" value="UniProtKB-KW"/>
</dbReference>
<dbReference type="EMBL" id="JACHNE010000001">
    <property type="protein sequence ID" value="MBB5799352.1"/>
    <property type="molecule type" value="Genomic_DNA"/>
</dbReference>
<dbReference type="AlphaFoldDB" id="A0A7W9HBR1"/>
<dbReference type="GO" id="GO:0005829">
    <property type="term" value="C:cytosol"/>
    <property type="evidence" value="ECO:0007669"/>
    <property type="project" value="TreeGrafter"/>
</dbReference>
<dbReference type="GO" id="GO:0006430">
    <property type="term" value="P:lysyl-tRNA aminoacylation"/>
    <property type="evidence" value="ECO:0007669"/>
    <property type="project" value="InterPro"/>
</dbReference>
<evidence type="ECO:0000256" key="2">
    <source>
        <dbReference type="ARBA" id="ARBA00022741"/>
    </source>
</evidence>
<dbReference type="InterPro" id="IPR045864">
    <property type="entry name" value="aa-tRNA-synth_II/BPL/LPL"/>
</dbReference>
<dbReference type="GO" id="GO:0000049">
    <property type="term" value="F:tRNA binding"/>
    <property type="evidence" value="ECO:0007669"/>
    <property type="project" value="TreeGrafter"/>
</dbReference>
<dbReference type="PRINTS" id="PR00982">
    <property type="entry name" value="TRNASYNTHLYS"/>
</dbReference>
<keyword evidence="1" id="KW-0436">Ligase</keyword>
<keyword evidence="5" id="KW-0030">Aminoacyl-tRNA synthetase</keyword>
<dbReference type="Proteomes" id="UP000590647">
    <property type="component" value="Unassembled WGS sequence"/>
</dbReference>
<reference evidence="5 6" key="1">
    <citation type="submission" date="2020-08" db="EMBL/GenBank/DDBJ databases">
        <title>Sequencing the genomes of 1000 actinobacteria strains.</title>
        <authorList>
            <person name="Klenk H.-P."/>
        </authorList>
    </citation>
    <scope>NUCLEOTIDE SEQUENCE [LARGE SCALE GENOMIC DNA]</scope>
    <source>
        <strain evidence="5 6">DSM 40084</strain>
    </source>
</reference>
<accession>A0A7W9HBR1</accession>
<proteinExistence type="predicted"/>
<sequence>MIRARSTAVQALRQGLLERGYLEVEIPMLQQIHGGANARPFTTHINAYDLDLYLRIAPELYLKRLCVGGLEKVFELGRTFRNEGVSYKHNPEFTMLEAYQAFADHDVMLDLVRELVQGAATAAFGTPVAHKDGKEYDISGPWPVRTVYAAVSEALGEEIHPGTDIETLKRLCDRAGVPYTADDGHGDVVLEMYERLVEERTRLPTFDKDFPTDVSPLTRQHRTDPRLAERWDLVAFGTELGTAYSS</sequence>
<comment type="caution">
    <text evidence="5">The sequence shown here is derived from an EMBL/GenBank/DDBJ whole genome shotgun (WGS) entry which is preliminary data.</text>
</comment>
<gene>
    <name evidence="5" type="ORF">HDA41_007316</name>
</gene>
<dbReference type="PANTHER" id="PTHR42918:SF15">
    <property type="entry name" value="LYSINE--TRNA LIGASE, CHLOROPLASTIC_MITOCHONDRIAL"/>
    <property type="match status" value="1"/>
</dbReference>
<feature type="domain" description="Aminoacyl-transfer RNA synthetases class-II family profile" evidence="4">
    <location>
        <begin position="1"/>
        <end position="246"/>
    </location>
</feature>
<dbReference type="Pfam" id="PF00152">
    <property type="entry name" value="tRNA-synt_2"/>
    <property type="match status" value="1"/>
</dbReference>
<evidence type="ECO:0000256" key="1">
    <source>
        <dbReference type="ARBA" id="ARBA00022598"/>
    </source>
</evidence>
<dbReference type="InterPro" id="IPR018149">
    <property type="entry name" value="Lys-tRNA-synth_II_C"/>
</dbReference>
<dbReference type="PANTHER" id="PTHR42918">
    <property type="entry name" value="LYSYL-TRNA SYNTHETASE"/>
    <property type="match status" value="1"/>
</dbReference>
<dbReference type="SUPFAM" id="SSF55681">
    <property type="entry name" value="Class II aaRS and biotin synthetases"/>
    <property type="match status" value="1"/>
</dbReference>
<organism evidence="5 6">
    <name type="scientific">Streptomyces caelestis</name>
    <dbReference type="NCBI Taxonomy" id="36816"/>
    <lineage>
        <taxon>Bacteria</taxon>
        <taxon>Bacillati</taxon>
        <taxon>Actinomycetota</taxon>
        <taxon>Actinomycetes</taxon>
        <taxon>Kitasatosporales</taxon>
        <taxon>Streptomycetaceae</taxon>
        <taxon>Streptomyces</taxon>
    </lineage>
</organism>
<keyword evidence="3" id="KW-0067">ATP-binding</keyword>
<evidence type="ECO:0000313" key="6">
    <source>
        <dbReference type="Proteomes" id="UP000590647"/>
    </source>
</evidence>
<keyword evidence="2" id="KW-0547">Nucleotide-binding</keyword>
<dbReference type="InterPro" id="IPR006195">
    <property type="entry name" value="aa-tRNA-synth_II"/>
</dbReference>
<name>A0A7W9HBR1_9ACTN</name>
<evidence type="ECO:0000256" key="3">
    <source>
        <dbReference type="ARBA" id="ARBA00022840"/>
    </source>
</evidence>
<dbReference type="PROSITE" id="PS50862">
    <property type="entry name" value="AA_TRNA_LIGASE_II"/>
    <property type="match status" value="1"/>
</dbReference>
<protein>
    <submittedName>
        <fullName evidence="5">Lysyl-tRNA synthetase class II</fullName>
    </submittedName>
</protein>
<dbReference type="Gene3D" id="3.30.930.10">
    <property type="entry name" value="Bira Bifunctional Protein, Domain 2"/>
    <property type="match status" value="1"/>
</dbReference>
<dbReference type="GO" id="GO:0004824">
    <property type="term" value="F:lysine-tRNA ligase activity"/>
    <property type="evidence" value="ECO:0007669"/>
    <property type="project" value="InterPro"/>
</dbReference>
<keyword evidence="6" id="KW-1185">Reference proteome</keyword>
<evidence type="ECO:0000313" key="5">
    <source>
        <dbReference type="EMBL" id="MBB5799352.1"/>
    </source>
</evidence>
<evidence type="ECO:0000259" key="4">
    <source>
        <dbReference type="PROSITE" id="PS50862"/>
    </source>
</evidence>
<dbReference type="InterPro" id="IPR004364">
    <property type="entry name" value="Aa-tRNA-synt_II"/>
</dbReference>